<protein>
    <submittedName>
        <fullName evidence="2">Uncharacterized protein</fullName>
    </submittedName>
</protein>
<reference evidence="3" key="1">
    <citation type="submission" date="2019-02" db="EMBL/GenBank/DDBJ databases">
        <title>Draft genome sequence of Enterococcus sp. Gos25-1.</title>
        <authorList>
            <person name="Tanaka N."/>
            <person name="Shiwa Y."/>
            <person name="Fujita N."/>
        </authorList>
    </citation>
    <scope>NUCLEOTIDE SEQUENCE [LARGE SCALE GENOMIC DNA]</scope>
    <source>
        <strain evidence="3">Gos25-1</strain>
    </source>
</reference>
<dbReference type="AlphaFoldDB" id="A0A4P5PER4"/>
<keyword evidence="3" id="KW-1185">Reference proteome</keyword>
<gene>
    <name evidence="2" type="ORF">NRIC_27220</name>
</gene>
<organism evidence="2 3">
    <name type="scientific">Enterococcus florum</name>
    <dbReference type="NCBI Taxonomy" id="2480627"/>
    <lineage>
        <taxon>Bacteria</taxon>
        <taxon>Bacillati</taxon>
        <taxon>Bacillota</taxon>
        <taxon>Bacilli</taxon>
        <taxon>Lactobacillales</taxon>
        <taxon>Enterococcaceae</taxon>
        <taxon>Enterococcus</taxon>
    </lineage>
</organism>
<dbReference type="EMBL" id="BJCC01000024">
    <property type="protein sequence ID" value="GCF94831.1"/>
    <property type="molecule type" value="Genomic_DNA"/>
</dbReference>
<evidence type="ECO:0000313" key="3">
    <source>
        <dbReference type="Proteomes" id="UP000290567"/>
    </source>
</evidence>
<sequence length="61" mass="6853">MSKCCGFIYVDLEDVGNGTLKRSKEKLFEEIKQRPMTTSTWLSISQVLVVILSFILLGSAK</sequence>
<evidence type="ECO:0000313" key="2">
    <source>
        <dbReference type="EMBL" id="GCF94831.1"/>
    </source>
</evidence>
<feature type="transmembrane region" description="Helical" evidence="1">
    <location>
        <begin position="41"/>
        <end position="60"/>
    </location>
</feature>
<keyword evidence="1" id="KW-0812">Transmembrane</keyword>
<proteinExistence type="predicted"/>
<keyword evidence="1" id="KW-1133">Transmembrane helix</keyword>
<evidence type="ECO:0000256" key="1">
    <source>
        <dbReference type="SAM" id="Phobius"/>
    </source>
</evidence>
<keyword evidence="1" id="KW-0472">Membrane</keyword>
<accession>A0A4P5PER4</accession>
<comment type="caution">
    <text evidence="2">The sequence shown here is derived from an EMBL/GenBank/DDBJ whole genome shotgun (WGS) entry which is preliminary data.</text>
</comment>
<name>A0A4P5PER4_9ENTE</name>
<dbReference type="Proteomes" id="UP000290567">
    <property type="component" value="Unassembled WGS sequence"/>
</dbReference>